<dbReference type="KEGG" id="paa:Paes_0343"/>
<dbReference type="EMBL" id="CP001108">
    <property type="protein sequence ID" value="ACF45400.1"/>
    <property type="molecule type" value="Genomic_DNA"/>
</dbReference>
<evidence type="ECO:0000313" key="8">
    <source>
        <dbReference type="Proteomes" id="UP000002725"/>
    </source>
</evidence>
<evidence type="ECO:0000256" key="2">
    <source>
        <dbReference type="ARBA" id="ARBA00022475"/>
    </source>
</evidence>
<dbReference type="CDD" id="cd07984">
    <property type="entry name" value="LPLAT_LABLAT-like"/>
    <property type="match status" value="1"/>
</dbReference>
<dbReference type="eggNOG" id="COG1560">
    <property type="taxonomic scope" value="Bacteria"/>
</dbReference>
<proteinExistence type="predicted"/>
<protein>
    <submittedName>
        <fullName evidence="7">Lipid A biosynthesis acyltransferase</fullName>
    </submittedName>
</protein>
<dbReference type="Pfam" id="PF03279">
    <property type="entry name" value="Lip_A_acyltrans"/>
    <property type="match status" value="1"/>
</dbReference>
<dbReference type="STRING" id="290512.Paes_0343"/>
<evidence type="ECO:0000313" key="7">
    <source>
        <dbReference type="EMBL" id="ACF45400.1"/>
    </source>
</evidence>
<accession>B4S4F2</accession>
<keyword evidence="6 7" id="KW-0012">Acyltransferase</keyword>
<dbReference type="PANTHER" id="PTHR30606:SF10">
    <property type="entry name" value="PHOSPHATIDYLINOSITOL MANNOSIDE ACYLTRANSFERASE"/>
    <property type="match status" value="1"/>
</dbReference>
<dbReference type="InterPro" id="IPR004960">
    <property type="entry name" value="LipA_acyltrans"/>
</dbReference>
<evidence type="ECO:0000256" key="1">
    <source>
        <dbReference type="ARBA" id="ARBA00004533"/>
    </source>
</evidence>
<keyword evidence="5" id="KW-0472">Membrane</keyword>
<reference evidence="7" key="1">
    <citation type="submission" date="2008-06" db="EMBL/GenBank/DDBJ databases">
        <title>Complete sequence of chromosome of Prosthecochloris aestuarii DSM 271.</title>
        <authorList>
            <consortium name="US DOE Joint Genome Institute"/>
            <person name="Lucas S."/>
            <person name="Copeland A."/>
            <person name="Lapidus A."/>
            <person name="Glavina del Rio T."/>
            <person name="Dalin E."/>
            <person name="Tice H."/>
            <person name="Bruce D."/>
            <person name="Goodwin L."/>
            <person name="Pitluck S."/>
            <person name="Schmutz J."/>
            <person name="Larimer F."/>
            <person name="Land M."/>
            <person name="Hauser L."/>
            <person name="Kyrpides N."/>
            <person name="Anderson I."/>
            <person name="Liu Z."/>
            <person name="Li T."/>
            <person name="Zhao F."/>
            <person name="Overmann J."/>
            <person name="Bryant D.A."/>
            <person name="Richardson P."/>
        </authorList>
    </citation>
    <scope>NUCLEOTIDE SEQUENCE [LARGE SCALE GENOMIC DNA]</scope>
    <source>
        <strain evidence="7">DSM 271</strain>
    </source>
</reference>
<dbReference type="HOGENOM" id="CLU_049421_4_0_10"/>
<comment type="subcellular location">
    <subcellularLocation>
        <location evidence="1">Cell inner membrane</location>
    </subcellularLocation>
</comment>
<keyword evidence="2" id="KW-1003">Cell membrane</keyword>
<evidence type="ECO:0000256" key="4">
    <source>
        <dbReference type="ARBA" id="ARBA00022679"/>
    </source>
</evidence>
<keyword evidence="8" id="KW-1185">Reference proteome</keyword>
<name>B4S4F2_PROA2</name>
<organism evidence="7 8">
    <name type="scientific">Prosthecochloris aestuarii (strain DSM 271 / SK 413)</name>
    <dbReference type="NCBI Taxonomy" id="290512"/>
    <lineage>
        <taxon>Bacteria</taxon>
        <taxon>Pseudomonadati</taxon>
        <taxon>Chlorobiota</taxon>
        <taxon>Chlorobiia</taxon>
        <taxon>Chlorobiales</taxon>
        <taxon>Chlorobiaceae</taxon>
        <taxon>Prosthecochloris</taxon>
    </lineage>
</organism>
<sequence>MASGKTLQQRIQERSVFLLFSFLGTVTRMLSRDFFERLACVIGDIVYDVLRIRRSLVERNLSQTFPLKSAREISVIARKVYRNVVISLLEVFRIPMIDGRNGAEKLIDADLDEFLSATRDQGRGGVIISAHFGNWELTGVCVGLLGAPMTIVVKRLRNALIDREINALRSFHGNSVVYKKQALREGLRLLQGGGYITMLADQSDPKGGFVMPFLGRPASVFLGPAFLALKAGVPVFLGMTRRQESGRYLLEAREIPTSDLSFGKAGIQELARRYTEAIEEYIYRYPEEWFWLHDRWKRISG</sequence>
<dbReference type="RefSeq" id="WP_012504937.1">
    <property type="nucleotide sequence ID" value="NC_011059.1"/>
</dbReference>
<dbReference type="AlphaFoldDB" id="B4S4F2"/>
<evidence type="ECO:0000256" key="3">
    <source>
        <dbReference type="ARBA" id="ARBA00022519"/>
    </source>
</evidence>
<dbReference type="PANTHER" id="PTHR30606">
    <property type="entry name" value="LIPID A BIOSYNTHESIS LAUROYL ACYLTRANSFERASE"/>
    <property type="match status" value="1"/>
</dbReference>
<evidence type="ECO:0000256" key="6">
    <source>
        <dbReference type="ARBA" id="ARBA00023315"/>
    </source>
</evidence>
<dbReference type="GO" id="GO:0016746">
    <property type="term" value="F:acyltransferase activity"/>
    <property type="evidence" value="ECO:0007669"/>
    <property type="project" value="UniProtKB-KW"/>
</dbReference>
<evidence type="ECO:0000256" key="5">
    <source>
        <dbReference type="ARBA" id="ARBA00023136"/>
    </source>
</evidence>
<dbReference type="GO" id="GO:0009247">
    <property type="term" value="P:glycolipid biosynthetic process"/>
    <property type="evidence" value="ECO:0007669"/>
    <property type="project" value="UniProtKB-ARBA"/>
</dbReference>
<gene>
    <name evidence="7" type="ordered locus">Paes_0343</name>
</gene>
<dbReference type="GO" id="GO:0005886">
    <property type="term" value="C:plasma membrane"/>
    <property type="evidence" value="ECO:0007669"/>
    <property type="project" value="UniProtKB-SubCell"/>
</dbReference>
<keyword evidence="3" id="KW-0997">Cell inner membrane</keyword>
<dbReference type="Proteomes" id="UP000002725">
    <property type="component" value="Chromosome"/>
</dbReference>
<keyword evidence="4" id="KW-0808">Transferase</keyword>